<dbReference type="STRING" id="126957.T1JH01"/>
<dbReference type="OMA" id="WIYELCA"/>
<evidence type="ECO:0000256" key="1">
    <source>
        <dbReference type="ARBA" id="ARBA00022536"/>
    </source>
</evidence>
<dbReference type="eggNOG" id="KOG1217">
    <property type="taxonomic scope" value="Eukaryota"/>
</dbReference>
<keyword evidence="3" id="KW-0677">Repeat</keyword>
<dbReference type="PhylomeDB" id="T1JH01"/>
<dbReference type="EMBL" id="JH432214">
    <property type="status" value="NOT_ANNOTATED_CDS"/>
    <property type="molecule type" value="Genomic_DNA"/>
</dbReference>
<feature type="chain" id="PRO_5004580323" description="Notch ligand N-terminal domain-containing protein" evidence="5">
    <location>
        <begin position="29"/>
        <end position="133"/>
    </location>
</feature>
<dbReference type="Pfam" id="PF07657">
    <property type="entry name" value="MNNL"/>
    <property type="match status" value="1"/>
</dbReference>
<dbReference type="Gene3D" id="2.60.40.3510">
    <property type="match status" value="1"/>
</dbReference>
<dbReference type="HOGENOM" id="CLU_157497_0_0_1"/>
<evidence type="ECO:0000313" key="7">
    <source>
        <dbReference type="EnsemblMetazoa" id="SMAR013128-PA"/>
    </source>
</evidence>
<keyword evidence="4" id="KW-1133">Transmembrane helix</keyword>
<sequence>MRGPSTMARAAAAVLVSLCVLTACGARAAQASGAFEVQILGMQNSRGQLADGKCCGGSSESDGTCARDCSTFFRVCLKEYQEEVSTKGPCTFGNTSSTVLGSNSFTLADPDRHSARLVVPFTFRWTGLKLSES</sequence>
<feature type="signal peptide" evidence="5">
    <location>
        <begin position="1"/>
        <end position="28"/>
    </location>
</feature>
<reference evidence="7" key="2">
    <citation type="submission" date="2015-02" db="UniProtKB">
        <authorList>
            <consortium name="EnsemblMetazoa"/>
        </authorList>
    </citation>
    <scope>IDENTIFICATION</scope>
</reference>
<keyword evidence="5" id="KW-0732">Signal</keyword>
<keyword evidence="1" id="KW-0245">EGF-like domain</keyword>
<feature type="domain" description="Notch ligand N-terminal" evidence="6">
    <location>
        <begin position="32"/>
        <end position="127"/>
    </location>
</feature>
<evidence type="ECO:0000313" key="8">
    <source>
        <dbReference type="Proteomes" id="UP000014500"/>
    </source>
</evidence>
<evidence type="ECO:0000259" key="6">
    <source>
        <dbReference type="Pfam" id="PF07657"/>
    </source>
</evidence>
<proteinExistence type="predicted"/>
<protein>
    <recommendedName>
        <fullName evidence="6">Notch ligand N-terminal domain-containing protein</fullName>
    </recommendedName>
</protein>
<accession>T1JH01</accession>
<dbReference type="GO" id="GO:0016020">
    <property type="term" value="C:membrane"/>
    <property type="evidence" value="ECO:0007669"/>
    <property type="project" value="UniProtKB-SubCell"/>
</dbReference>
<dbReference type="Proteomes" id="UP000014500">
    <property type="component" value="Unassembled WGS sequence"/>
</dbReference>
<evidence type="ECO:0000256" key="5">
    <source>
        <dbReference type="SAM" id="SignalP"/>
    </source>
</evidence>
<evidence type="ECO:0000256" key="3">
    <source>
        <dbReference type="ARBA" id="ARBA00022737"/>
    </source>
</evidence>
<keyword evidence="2" id="KW-0812">Transmembrane</keyword>
<organism evidence="7 8">
    <name type="scientific">Strigamia maritima</name>
    <name type="common">European centipede</name>
    <name type="synonym">Geophilus maritimus</name>
    <dbReference type="NCBI Taxonomy" id="126957"/>
    <lineage>
        <taxon>Eukaryota</taxon>
        <taxon>Metazoa</taxon>
        <taxon>Ecdysozoa</taxon>
        <taxon>Arthropoda</taxon>
        <taxon>Myriapoda</taxon>
        <taxon>Chilopoda</taxon>
        <taxon>Pleurostigmophora</taxon>
        <taxon>Geophilomorpha</taxon>
        <taxon>Linotaeniidae</taxon>
        <taxon>Strigamia</taxon>
    </lineage>
</organism>
<dbReference type="EnsemblMetazoa" id="SMAR013128-RA">
    <property type="protein sequence ID" value="SMAR013128-PA"/>
    <property type="gene ID" value="SMAR013128"/>
</dbReference>
<dbReference type="GO" id="GO:0007219">
    <property type="term" value="P:Notch signaling pathway"/>
    <property type="evidence" value="ECO:0007669"/>
    <property type="project" value="InterPro"/>
</dbReference>
<dbReference type="AlphaFoldDB" id="T1JH01"/>
<keyword evidence="4" id="KW-0472">Membrane</keyword>
<dbReference type="PROSITE" id="PS51257">
    <property type="entry name" value="PROKAR_LIPOPROTEIN"/>
    <property type="match status" value="1"/>
</dbReference>
<evidence type="ECO:0000256" key="2">
    <source>
        <dbReference type="ARBA" id="ARBA00022692"/>
    </source>
</evidence>
<dbReference type="InterPro" id="IPR011651">
    <property type="entry name" value="Notch_ligand_N"/>
</dbReference>
<name>T1JH01_STRMM</name>
<evidence type="ECO:0000256" key="4">
    <source>
        <dbReference type="ARBA" id="ARBA00022989"/>
    </source>
</evidence>
<reference evidence="8" key="1">
    <citation type="submission" date="2011-05" db="EMBL/GenBank/DDBJ databases">
        <authorList>
            <person name="Richards S.R."/>
            <person name="Qu J."/>
            <person name="Jiang H."/>
            <person name="Jhangiani S.N."/>
            <person name="Agravi P."/>
            <person name="Goodspeed R."/>
            <person name="Gross S."/>
            <person name="Mandapat C."/>
            <person name="Jackson L."/>
            <person name="Mathew T."/>
            <person name="Pu L."/>
            <person name="Thornton R."/>
            <person name="Saada N."/>
            <person name="Wilczek-Boney K.B."/>
            <person name="Lee S."/>
            <person name="Kovar C."/>
            <person name="Wu Y."/>
            <person name="Scherer S.E."/>
            <person name="Worley K.C."/>
            <person name="Muzny D.M."/>
            <person name="Gibbs R."/>
        </authorList>
    </citation>
    <scope>NUCLEOTIDE SEQUENCE</scope>
    <source>
        <strain evidence="8">Brora</strain>
    </source>
</reference>
<keyword evidence="8" id="KW-1185">Reference proteome</keyword>